<name>A0A0X8FD64_9LACT</name>
<dbReference type="PROSITE" id="PS51770">
    <property type="entry name" value="HOTDOG_ACOT"/>
    <property type="match status" value="1"/>
</dbReference>
<evidence type="ECO:0000313" key="7">
    <source>
        <dbReference type="Proteomes" id="UP000594771"/>
    </source>
</evidence>
<evidence type="ECO:0000256" key="1">
    <source>
        <dbReference type="ARBA" id="ARBA00010458"/>
    </source>
</evidence>
<evidence type="ECO:0000313" key="8">
    <source>
        <dbReference type="Proteomes" id="UP001069145"/>
    </source>
</evidence>
<dbReference type="Pfam" id="PF03061">
    <property type="entry name" value="4HBT"/>
    <property type="match status" value="1"/>
</dbReference>
<dbReference type="SUPFAM" id="SSF54637">
    <property type="entry name" value="Thioesterase/thiol ester dehydrase-isomerase"/>
    <property type="match status" value="1"/>
</dbReference>
<feature type="domain" description="HotDog ACOT-type" evidence="4">
    <location>
        <begin position="13"/>
        <end position="125"/>
    </location>
</feature>
<dbReference type="GO" id="GO:0005829">
    <property type="term" value="C:cytosol"/>
    <property type="evidence" value="ECO:0007669"/>
    <property type="project" value="TreeGrafter"/>
</dbReference>
<proteinExistence type="inferred from homology"/>
<evidence type="ECO:0000259" key="4">
    <source>
        <dbReference type="PROSITE" id="PS51770"/>
    </source>
</evidence>
<dbReference type="AlphaFoldDB" id="A0A0X8FD64"/>
<dbReference type="Gene3D" id="3.10.129.10">
    <property type="entry name" value="Hotdog Thioesterase"/>
    <property type="match status" value="1"/>
</dbReference>
<comment type="similarity">
    <text evidence="1">Belongs to the acyl coenzyme A hydrolase family.</text>
</comment>
<gene>
    <name evidence="6" type="ORF">I6G68_00020</name>
    <name evidence="5" type="ORF">ODY43_04605</name>
</gene>
<dbReference type="Proteomes" id="UP001069145">
    <property type="component" value="Unassembled WGS sequence"/>
</dbReference>
<reference evidence="5" key="2">
    <citation type="submission" date="2022-09" db="EMBL/GenBank/DDBJ databases">
        <title>Aerococcus urinae taxonomy study.</title>
        <authorList>
            <person name="Christensen J."/>
            <person name="Senneby E."/>
        </authorList>
    </citation>
    <scope>NUCLEOTIDE SEQUENCE</scope>
    <source>
        <strain evidence="5">NLD-066-U95</strain>
    </source>
</reference>
<dbReference type="PANTHER" id="PTHR11049">
    <property type="entry name" value="ACYL COENZYME A THIOESTER HYDROLASE"/>
    <property type="match status" value="1"/>
</dbReference>
<dbReference type="GeneID" id="35767465"/>
<dbReference type="InterPro" id="IPR033120">
    <property type="entry name" value="HOTDOG_ACOT"/>
</dbReference>
<dbReference type="Proteomes" id="UP000594771">
    <property type="component" value="Chromosome"/>
</dbReference>
<dbReference type="RefSeq" id="WP_060777669.1">
    <property type="nucleotide sequence ID" value="NZ_CAJHLF010000001.1"/>
</dbReference>
<dbReference type="InterPro" id="IPR006683">
    <property type="entry name" value="Thioestr_dom"/>
</dbReference>
<protein>
    <submittedName>
        <fullName evidence="6">Acyl-CoA thioesterase</fullName>
    </submittedName>
</protein>
<reference evidence="6 7" key="1">
    <citation type="submission" date="2020-12" db="EMBL/GenBank/DDBJ databases">
        <title>FDA dAtabase for Regulatory Grade micrObial Sequences (FDA-ARGOS): Supporting development and validation of Infectious Disease Dx tests.</title>
        <authorList>
            <person name="Sproer C."/>
            <person name="Gronow S."/>
            <person name="Severitt S."/>
            <person name="Schroder I."/>
            <person name="Tallon L."/>
            <person name="Sadzewicz L."/>
            <person name="Zhao X."/>
            <person name="Boylan J."/>
            <person name="Ott S."/>
            <person name="Bowen H."/>
            <person name="Vavikolanu K."/>
            <person name="Mehta A."/>
            <person name="Aluvathingal J."/>
            <person name="Nadendla S."/>
            <person name="Lowell S."/>
            <person name="Myers T."/>
            <person name="Yan Y."/>
            <person name="Sichtig H."/>
        </authorList>
    </citation>
    <scope>NUCLEOTIDE SEQUENCE [LARGE SCALE GENOMIC DNA]</scope>
    <source>
        <strain evidence="6 7">FDAARGOS_911</strain>
    </source>
</reference>
<keyword evidence="2 3" id="KW-0378">Hydrolase</keyword>
<evidence type="ECO:0000313" key="6">
    <source>
        <dbReference type="EMBL" id="QPS01505.1"/>
    </source>
</evidence>
<accession>A0A0X8FD64</accession>
<dbReference type="InterPro" id="IPR040170">
    <property type="entry name" value="Cytosol_ACT"/>
</dbReference>
<dbReference type="OrthoDB" id="9791628at2"/>
<evidence type="ECO:0000256" key="3">
    <source>
        <dbReference type="PROSITE-ProRule" id="PRU01106"/>
    </source>
</evidence>
<dbReference type="GO" id="GO:0006637">
    <property type="term" value="P:acyl-CoA metabolic process"/>
    <property type="evidence" value="ECO:0007669"/>
    <property type="project" value="TreeGrafter"/>
</dbReference>
<dbReference type="GO" id="GO:0009062">
    <property type="term" value="P:fatty acid catabolic process"/>
    <property type="evidence" value="ECO:0007669"/>
    <property type="project" value="TreeGrafter"/>
</dbReference>
<dbReference type="PANTHER" id="PTHR11049:SF24">
    <property type="entry name" value="CYTOSOLIC ACYL COENZYME A THIOESTER HYDROLASE"/>
    <property type="match status" value="1"/>
</dbReference>
<dbReference type="InterPro" id="IPR029069">
    <property type="entry name" value="HotDog_dom_sf"/>
</dbReference>
<dbReference type="KEGG" id="aun:AWM73_00995"/>
<dbReference type="CDD" id="cd03442">
    <property type="entry name" value="BFIT_BACH"/>
    <property type="match status" value="1"/>
</dbReference>
<sequence length="174" mass="19835">MENETKDLILNCKDTLVVHEMLILPAHTNPAGNLYGGELLYLIDNVASLAAHKATRCSGVTASLDNMNFISPFKLGEIVRIECYVTGTGHRSLEVFVKVIGENYQENRKFIGATSFLTFVATPKDDEDFTMPKIQPETDEERYICAGYGSRRKIRQEQRKEDQIIQEKMKHHFH</sequence>
<organism evidence="6 7">
    <name type="scientific">Aerococcus urinae</name>
    <dbReference type="NCBI Taxonomy" id="1376"/>
    <lineage>
        <taxon>Bacteria</taxon>
        <taxon>Bacillati</taxon>
        <taxon>Bacillota</taxon>
        <taxon>Bacilli</taxon>
        <taxon>Lactobacillales</taxon>
        <taxon>Aerococcaceae</taxon>
        <taxon>Aerococcus</taxon>
    </lineage>
</organism>
<dbReference type="EMBL" id="JAOTML010000004">
    <property type="protein sequence ID" value="MCY3053267.1"/>
    <property type="molecule type" value="Genomic_DNA"/>
</dbReference>
<evidence type="ECO:0000256" key="2">
    <source>
        <dbReference type="ARBA" id="ARBA00022801"/>
    </source>
</evidence>
<dbReference type="EMBL" id="CP065662">
    <property type="protein sequence ID" value="QPS01505.1"/>
    <property type="molecule type" value="Genomic_DNA"/>
</dbReference>
<dbReference type="GO" id="GO:0052816">
    <property type="term" value="F:long-chain fatty acyl-CoA hydrolase activity"/>
    <property type="evidence" value="ECO:0007669"/>
    <property type="project" value="TreeGrafter"/>
</dbReference>
<keyword evidence="8" id="KW-1185">Reference proteome</keyword>
<evidence type="ECO:0000313" key="5">
    <source>
        <dbReference type="EMBL" id="MCY3053267.1"/>
    </source>
</evidence>